<feature type="compositionally biased region" description="Low complexity" evidence="1">
    <location>
        <begin position="364"/>
        <end position="374"/>
    </location>
</feature>
<reference evidence="3" key="1">
    <citation type="submission" date="2021-11" db="EMBL/GenBank/DDBJ databases">
        <authorList>
            <consortium name="Genoscope - CEA"/>
            <person name="William W."/>
        </authorList>
    </citation>
    <scope>NUCLEOTIDE SEQUENCE</scope>
</reference>
<dbReference type="PROSITE" id="PS51154">
    <property type="entry name" value="MACRO"/>
    <property type="match status" value="1"/>
</dbReference>
<feature type="region of interest" description="Disordered" evidence="1">
    <location>
        <begin position="40"/>
        <end position="81"/>
    </location>
</feature>
<feature type="compositionally biased region" description="Polar residues" evidence="1">
    <location>
        <begin position="56"/>
        <end position="65"/>
    </location>
</feature>
<evidence type="ECO:0000313" key="3">
    <source>
        <dbReference type="EMBL" id="CAH0365294.1"/>
    </source>
</evidence>
<comment type="caution">
    <text evidence="3">The sequence shown here is derived from an EMBL/GenBank/DDBJ whole genome shotgun (WGS) entry which is preliminary data.</text>
</comment>
<name>A0A8J2SCZ9_9STRA</name>
<accession>A0A8J2SCZ9</accession>
<evidence type="ECO:0000313" key="4">
    <source>
        <dbReference type="Proteomes" id="UP000789595"/>
    </source>
</evidence>
<dbReference type="SUPFAM" id="SSF52949">
    <property type="entry name" value="Macro domain-like"/>
    <property type="match status" value="1"/>
</dbReference>
<evidence type="ECO:0000259" key="2">
    <source>
        <dbReference type="PROSITE" id="PS51154"/>
    </source>
</evidence>
<organism evidence="3 4">
    <name type="scientific">Pelagomonas calceolata</name>
    <dbReference type="NCBI Taxonomy" id="35677"/>
    <lineage>
        <taxon>Eukaryota</taxon>
        <taxon>Sar</taxon>
        <taxon>Stramenopiles</taxon>
        <taxon>Ochrophyta</taxon>
        <taxon>Pelagophyceae</taxon>
        <taxon>Pelagomonadales</taxon>
        <taxon>Pelagomonadaceae</taxon>
        <taxon>Pelagomonas</taxon>
    </lineage>
</organism>
<dbReference type="InterPro" id="IPR002589">
    <property type="entry name" value="Macro_dom"/>
</dbReference>
<gene>
    <name evidence="3" type="ORF">PECAL_1P17270</name>
</gene>
<dbReference type="InterPro" id="IPR043472">
    <property type="entry name" value="Macro_dom-like"/>
</dbReference>
<dbReference type="Proteomes" id="UP000789595">
    <property type="component" value="Unassembled WGS sequence"/>
</dbReference>
<sequence>MAAIRAIFSVWGRTAYLLSKLFRQLFGLRAQKAAARCIDRTSAEPAPQPPRKKSQQRAATSTTQKKMGCGPSKDKAPPPTLADKVKDKVRIEHYGVLGMRREGRYEVKGSELPDGDTVIIDPCNADFVHRSGPQHAGGAAGAIYQFLNIKTDPSFAQQVKAEIKGEGSCAYHRYGYPTSKHVIHAVGYDFRRPGPWGSGSDVDEDAVVDLLGGLYAKILALASKYGRKKLRLVPISAGIFSGSLQNRMPELTAQALLGAINMTFGADAAEDPHRSTYVDMIEYIEMCIYMESDYRAYARAWERTKNGYTEASENAVTPRGADAPVAPAAARVQSTREVDAPAMAAPQPVRNSTEPAMGTASFDAGGSPAVSPGGAAPGSPPQMPPVSPPQMPPVQDYGY</sequence>
<dbReference type="Gene3D" id="3.40.220.10">
    <property type="entry name" value="Leucine Aminopeptidase, subunit E, domain 1"/>
    <property type="match status" value="1"/>
</dbReference>
<dbReference type="EMBL" id="CAKKNE010000001">
    <property type="protein sequence ID" value="CAH0365294.1"/>
    <property type="molecule type" value="Genomic_DNA"/>
</dbReference>
<dbReference type="OrthoDB" id="239853at2759"/>
<keyword evidence="4" id="KW-1185">Reference proteome</keyword>
<dbReference type="AlphaFoldDB" id="A0A8J2SCZ9"/>
<feature type="domain" description="Macro" evidence="2">
    <location>
        <begin position="92"/>
        <end position="305"/>
    </location>
</feature>
<feature type="region of interest" description="Disordered" evidence="1">
    <location>
        <begin position="334"/>
        <end position="399"/>
    </location>
</feature>
<proteinExistence type="predicted"/>
<protein>
    <recommendedName>
        <fullName evidence="2">Macro domain-containing protein</fullName>
    </recommendedName>
</protein>
<evidence type="ECO:0000256" key="1">
    <source>
        <dbReference type="SAM" id="MobiDB-lite"/>
    </source>
</evidence>
<feature type="compositionally biased region" description="Pro residues" evidence="1">
    <location>
        <begin position="378"/>
        <end position="392"/>
    </location>
</feature>